<organism evidence="1 2">
    <name type="scientific">Linum trigynum</name>
    <dbReference type="NCBI Taxonomy" id="586398"/>
    <lineage>
        <taxon>Eukaryota</taxon>
        <taxon>Viridiplantae</taxon>
        <taxon>Streptophyta</taxon>
        <taxon>Embryophyta</taxon>
        <taxon>Tracheophyta</taxon>
        <taxon>Spermatophyta</taxon>
        <taxon>Magnoliopsida</taxon>
        <taxon>eudicotyledons</taxon>
        <taxon>Gunneridae</taxon>
        <taxon>Pentapetalae</taxon>
        <taxon>rosids</taxon>
        <taxon>fabids</taxon>
        <taxon>Malpighiales</taxon>
        <taxon>Linaceae</taxon>
        <taxon>Linum</taxon>
    </lineage>
</organism>
<gene>
    <name evidence="1" type="ORF">LTRI10_LOCUS20886</name>
</gene>
<sequence length="131" mass="15307">MPNEETKKWALNRNPWVIKDRLFTLSSWTLSITKTTFDEMAIAPFRVQLWEVNDDSCTKIFRWKIMASAIGQVLESGVFACKDTGERFIKVRTIINFAKPLHSQLMAVSEEVDSFWVSLKYEFLPSFCYHC</sequence>
<name>A0AAV2E0M4_9ROSI</name>
<dbReference type="PANTHER" id="PTHR31286:SF167">
    <property type="entry name" value="OS09G0268800 PROTEIN"/>
    <property type="match status" value="1"/>
</dbReference>
<protein>
    <submittedName>
        <fullName evidence="1">Uncharacterized protein</fullName>
    </submittedName>
</protein>
<reference evidence="1 2" key="1">
    <citation type="submission" date="2024-04" db="EMBL/GenBank/DDBJ databases">
        <authorList>
            <person name="Fracassetti M."/>
        </authorList>
    </citation>
    <scope>NUCLEOTIDE SEQUENCE [LARGE SCALE GENOMIC DNA]</scope>
</reference>
<proteinExistence type="predicted"/>
<dbReference type="PANTHER" id="PTHR31286">
    <property type="entry name" value="GLYCINE-RICH CELL WALL STRUCTURAL PROTEIN 1.8-LIKE"/>
    <property type="match status" value="1"/>
</dbReference>
<dbReference type="EMBL" id="OZ034816">
    <property type="protein sequence ID" value="CAL1379362.1"/>
    <property type="molecule type" value="Genomic_DNA"/>
</dbReference>
<accession>A0AAV2E0M4</accession>
<evidence type="ECO:0000313" key="2">
    <source>
        <dbReference type="Proteomes" id="UP001497516"/>
    </source>
</evidence>
<dbReference type="Proteomes" id="UP001497516">
    <property type="component" value="Chromosome 3"/>
</dbReference>
<keyword evidence="2" id="KW-1185">Reference proteome</keyword>
<dbReference type="InterPro" id="IPR040256">
    <property type="entry name" value="At4g02000-like"/>
</dbReference>
<dbReference type="AlphaFoldDB" id="A0AAV2E0M4"/>
<evidence type="ECO:0000313" key="1">
    <source>
        <dbReference type="EMBL" id="CAL1379362.1"/>
    </source>
</evidence>